<evidence type="ECO:0000313" key="3">
    <source>
        <dbReference type="Proteomes" id="UP000182658"/>
    </source>
</evidence>
<protein>
    <submittedName>
        <fullName evidence="2">Uncharacterized protein</fullName>
    </submittedName>
</protein>
<dbReference type="EMBL" id="KV875120">
    <property type="protein sequence ID" value="OIW22349.1"/>
    <property type="molecule type" value="Genomic_DNA"/>
</dbReference>
<accession>A0A1J7I4E3</accession>
<dbReference type="AlphaFoldDB" id="A0A1J7I4E3"/>
<gene>
    <name evidence="2" type="ORF">CONLIGDRAFT_225163</name>
</gene>
<name>A0A1J7I4E3_9PEZI</name>
<proteinExistence type="predicted"/>
<reference evidence="2 3" key="1">
    <citation type="submission" date="2016-10" db="EMBL/GenBank/DDBJ databases">
        <title>Draft genome sequence of Coniochaeta ligniaria NRRL30616, a lignocellulolytic fungus for bioabatement of inhibitors in plant biomass hydrolysates.</title>
        <authorList>
            <consortium name="DOE Joint Genome Institute"/>
            <person name="Jimenez D.J."/>
            <person name="Hector R.E."/>
            <person name="Riley R."/>
            <person name="Sun H."/>
            <person name="Grigoriev I.V."/>
            <person name="Van Elsas J.D."/>
            <person name="Nichols N.N."/>
        </authorList>
    </citation>
    <scope>NUCLEOTIDE SEQUENCE [LARGE SCALE GENOMIC DNA]</scope>
    <source>
        <strain evidence="2 3">NRRL 30616</strain>
    </source>
</reference>
<sequence>MVQATTPENNYYEPPPVVQPLSPIPRQGLKEGPHCYPRSPSGAQGRRDDTHTSNIPLFIRYQKKVMPSILPKVTTMPTLGKQWVLWCRDAVRTSAPLTKAWCSIIQPNPAPSTSHSGNQACPVAGNCRCSLVPLHVRRGLRAGREDGWEERGVASSSRWTSATACR</sequence>
<dbReference type="Proteomes" id="UP000182658">
    <property type="component" value="Unassembled WGS sequence"/>
</dbReference>
<keyword evidence="3" id="KW-1185">Reference proteome</keyword>
<organism evidence="2 3">
    <name type="scientific">Coniochaeta ligniaria NRRL 30616</name>
    <dbReference type="NCBI Taxonomy" id="1408157"/>
    <lineage>
        <taxon>Eukaryota</taxon>
        <taxon>Fungi</taxon>
        <taxon>Dikarya</taxon>
        <taxon>Ascomycota</taxon>
        <taxon>Pezizomycotina</taxon>
        <taxon>Sordariomycetes</taxon>
        <taxon>Sordariomycetidae</taxon>
        <taxon>Coniochaetales</taxon>
        <taxon>Coniochaetaceae</taxon>
        <taxon>Coniochaeta</taxon>
    </lineage>
</organism>
<evidence type="ECO:0000313" key="2">
    <source>
        <dbReference type="EMBL" id="OIW22349.1"/>
    </source>
</evidence>
<evidence type="ECO:0000256" key="1">
    <source>
        <dbReference type="SAM" id="MobiDB-lite"/>
    </source>
</evidence>
<dbReference type="InParanoid" id="A0A1J7I4E3"/>
<feature type="region of interest" description="Disordered" evidence="1">
    <location>
        <begin position="1"/>
        <end position="54"/>
    </location>
</feature>